<sequence>MSFANQRNTLIHDHLGNLYNFRWDEERILYTYFDKYLKKYEKDILVEDCTLEFDAGIDAQNNVYFVYQRKDGRLILKSLVNGFWQENLLGGENTLNILNLNLFIDYGRIHIIYCVPSNESDMTYRIYHHYYDEQGWKNFVVQDIERKNLLNPFQMIKKEKNFVVGFYDLMGEEEQIFIKEFNTETDQWENTIQLTDGSNNRVYLDILITKKENLHLTYSEYFQGNLLIKDEKYKVHENKAIKIAENIISNPSNCTNPTFIKDHDKLWNVWTEYDQIVSSLSTDDGITWSEPYLWKESKEEIFFRYKFDTNDENIDTDYRFNYSFGKDYPEFSFIGFGPLERAEKIPLQINKKKEEEACVMELEEVKRSEKQINDVRNDTIQISKLQKDIEKLEAKISDIKNLEERINNIEEYFRRRRGLFFSRK</sequence>
<dbReference type="RefSeq" id="WP_132241857.1">
    <property type="nucleotide sequence ID" value="NZ_SLWV01000001.1"/>
</dbReference>
<name>A0A4R2LKU7_9FIRM</name>
<keyword evidence="3" id="KW-1185">Reference proteome</keyword>
<accession>A0A4R2LKU7</accession>
<dbReference type="AlphaFoldDB" id="A0A4R2LKU7"/>
<dbReference type="Proteomes" id="UP000294919">
    <property type="component" value="Unassembled WGS sequence"/>
</dbReference>
<feature type="coiled-coil region" evidence="1">
    <location>
        <begin position="375"/>
        <end position="412"/>
    </location>
</feature>
<comment type="caution">
    <text evidence="2">The sequence shown here is derived from an EMBL/GenBank/DDBJ whole genome shotgun (WGS) entry which is preliminary data.</text>
</comment>
<organism evidence="2 3">
    <name type="scientific">Marinisporobacter balticus</name>
    <dbReference type="NCBI Taxonomy" id="2018667"/>
    <lineage>
        <taxon>Bacteria</taxon>
        <taxon>Bacillati</taxon>
        <taxon>Bacillota</taxon>
        <taxon>Clostridia</taxon>
        <taxon>Peptostreptococcales</taxon>
        <taxon>Thermotaleaceae</taxon>
        <taxon>Marinisporobacter</taxon>
    </lineage>
</organism>
<evidence type="ECO:0000313" key="2">
    <source>
        <dbReference type="EMBL" id="TCO80015.1"/>
    </source>
</evidence>
<keyword evidence="1" id="KW-0175">Coiled coil</keyword>
<evidence type="ECO:0000256" key="1">
    <source>
        <dbReference type="SAM" id="Coils"/>
    </source>
</evidence>
<dbReference type="OrthoDB" id="1706352at2"/>
<protein>
    <submittedName>
        <fullName evidence="2">Uncharacterized protein</fullName>
    </submittedName>
</protein>
<evidence type="ECO:0000313" key="3">
    <source>
        <dbReference type="Proteomes" id="UP000294919"/>
    </source>
</evidence>
<gene>
    <name evidence="2" type="ORF">EV214_101251</name>
</gene>
<proteinExistence type="predicted"/>
<reference evidence="2 3" key="1">
    <citation type="submission" date="2019-03" db="EMBL/GenBank/DDBJ databases">
        <title>Genomic Encyclopedia of Type Strains, Phase IV (KMG-IV): sequencing the most valuable type-strain genomes for metagenomic binning, comparative biology and taxonomic classification.</title>
        <authorList>
            <person name="Goeker M."/>
        </authorList>
    </citation>
    <scope>NUCLEOTIDE SEQUENCE [LARGE SCALE GENOMIC DNA]</scope>
    <source>
        <strain evidence="2 3">DSM 102940</strain>
    </source>
</reference>
<dbReference type="EMBL" id="SLWV01000001">
    <property type="protein sequence ID" value="TCO80015.1"/>
    <property type="molecule type" value="Genomic_DNA"/>
</dbReference>